<keyword evidence="2" id="KW-0067">ATP-binding</keyword>
<evidence type="ECO:0000313" key="4">
    <source>
        <dbReference type="EMBL" id="SFT11288.1"/>
    </source>
</evidence>
<evidence type="ECO:0000313" key="5">
    <source>
        <dbReference type="Proteomes" id="UP000199239"/>
    </source>
</evidence>
<dbReference type="InterPro" id="IPR016039">
    <property type="entry name" value="Thiolase-like"/>
</dbReference>
<dbReference type="GO" id="GO:0016746">
    <property type="term" value="F:acyltransferase activity"/>
    <property type="evidence" value="ECO:0007669"/>
    <property type="project" value="InterPro"/>
</dbReference>
<feature type="region of interest" description="Disordered" evidence="3">
    <location>
        <begin position="1"/>
        <end position="20"/>
    </location>
</feature>
<evidence type="ECO:0000256" key="1">
    <source>
        <dbReference type="ARBA" id="ARBA00022741"/>
    </source>
</evidence>
<dbReference type="PANTHER" id="PTHR32309:SF31">
    <property type="entry name" value="CAPSULAR EXOPOLYSACCHARIDE FAMILY"/>
    <property type="match status" value="1"/>
</dbReference>
<keyword evidence="1" id="KW-0547">Nucleotide-binding</keyword>
<dbReference type="AlphaFoldDB" id="A0A1I6VC30"/>
<dbReference type="Proteomes" id="UP000199239">
    <property type="component" value="Unassembled WGS sequence"/>
</dbReference>
<dbReference type="InterPro" id="IPR005702">
    <property type="entry name" value="Wzc-like_C"/>
</dbReference>
<dbReference type="EMBL" id="FPAJ01000006">
    <property type="protein sequence ID" value="SFT11288.1"/>
    <property type="molecule type" value="Genomic_DNA"/>
</dbReference>
<gene>
    <name evidence="4" type="ORF">SAMN04488040_3214</name>
</gene>
<dbReference type="InterPro" id="IPR027417">
    <property type="entry name" value="P-loop_NTPase"/>
</dbReference>
<dbReference type="PANTHER" id="PTHR32309">
    <property type="entry name" value="TYROSINE-PROTEIN KINASE"/>
    <property type="match status" value="1"/>
</dbReference>
<keyword evidence="5" id="KW-1185">Reference proteome</keyword>
<dbReference type="RefSeq" id="WP_139226511.1">
    <property type="nucleotide sequence ID" value="NZ_FPAJ01000006.1"/>
</dbReference>
<dbReference type="Gene3D" id="3.40.50.300">
    <property type="entry name" value="P-loop containing nucleotide triphosphate hydrolases"/>
    <property type="match status" value="1"/>
</dbReference>
<dbReference type="InterPro" id="IPR050445">
    <property type="entry name" value="Bact_polysacc_biosynth/exp"/>
</dbReference>
<organism evidence="4 5">
    <name type="scientific">Sulfitobacter marinus</name>
    <dbReference type="NCBI Taxonomy" id="394264"/>
    <lineage>
        <taxon>Bacteria</taxon>
        <taxon>Pseudomonadati</taxon>
        <taxon>Pseudomonadota</taxon>
        <taxon>Alphaproteobacteria</taxon>
        <taxon>Rhodobacterales</taxon>
        <taxon>Roseobacteraceae</taxon>
        <taxon>Sulfitobacter</taxon>
    </lineage>
</organism>
<dbReference type="STRING" id="394264.SAMN04488040_3214"/>
<proteinExistence type="predicted"/>
<sequence>MNVSRPLPDPPRAPVNPRLKPIPSVQETLAFHAAWDALAPCTLDPDHLSSQRIFAHNSGVDAMPYDMLRSRLIRYMADKGWRRIAITSPTAECGKSTLALNLALSLQRRRDCRSILLEMDMRRPSLADMLGVAPPIDLAHFLRGDRPFGAVALRVGDNLAIATNSVPATDAAPVLASPYLPLALNDIQKTYAPEVMILDTPPMLQSHDMMAIANHVDCVLIVAAAEVTTTQEIDQCERELSGQAEMLGVVLNKCRHQGAGIGYGGYE</sequence>
<accession>A0A1I6VC30</accession>
<dbReference type="SUPFAM" id="SSF52540">
    <property type="entry name" value="P-loop containing nucleoside triphosphate hydrolases"/>
    <property type="match status" value="1"/>
</dbReference>
<dbReference type="InterPro" id="IPR033756">
    <property type="entry name" value="YlxH/NBP35"/>
</dbReference>
<reference evidence="5" key="1">
    <citation type="submission" date="2016-10" db="EMBL/GenBank/DDBJ databases">
        <authorList>
            <person name="Varghese N."/>
            <person name="Submissions S."/>
        </authorList>
    </citation>
    <scope>NUCLEOTIDE SEQUENCE [LARGE SCALE GENOMIC DNA]</scope>
    <source>
        <strain evidence="5">DSM 23422</strain>
    </source>
</reference>
<evidence type="ECO:0000256" key="2">
    <source>
        <dbReference type="ARBA" id="ARBA00022840"/>
    </source>
</evidence>
<dbReference type="Pfam" id="PF10609">
    <property type="entry name" value="ParA"/>
    <property type="match status" value="1"/>
</dbReference>
<evidence type="ECO:0000256" key="3">
    <source>
        <dbReference type="SAM" id="MobiDB-lite"/>
    </source>
</evidence>
<dbReference type="OrthoDB" id="9775724at2"/>
<dbReference type="CDD" id="cd05387">
    <property type="entry name" value="BY-kinase"/>
    <property type="match status" value="1"/>
</dbReference>
<protein>
    <submittedName>
        <fullName evidence="4">AAA domain-containing protein</fullName>
    </submittedName>
</protein>
<dbReference type="GO" id="GO:0005524">
    <property type="term" value="F:ATP binding"/>
    <property type="evidence" value="ECO:0007669"/>
    <property type="project" value="UniProtKB-KW"/>
</dbReference>
<name>A0A1I6VC30_9RHOB</name>
<dbReference type="SUPFAM" id="SSF53901">
    <property type="entry name" value="Thiolase-like"/>
    <property type="match status" value="1"/>
</dbReference>